<dbReference type="CDD" id="cd05403">
    <property type="entry name" value="NT_KNTase_like"/>
    <property type="match status" value="1"/>
</dbReference>
<gene>
    <name evidence="2" type="ORF">SAMN06265360_1123</name>
</gene>
<sequence length="92" mass="9943">MHTVLIFGSIARGEATATSDLDLAVIAPPEWDGRSELEDMVRTRLGNDCDVLVFTEAEFTRLARDGEPVVSDILRDGAALIGTKPRMRAGDA</sequence>
<keyword evidence="2" id="KW-0808">Transferase</keyword>
<dbReference type="SUPFAM" id="SSF81301">
    <property type="entry name" value="Nucleotidyltransferase"/>
    <property type="match status" value="1"/>
</dbReference>
<organism evidence="2 3">
    <name type="scientific">Haloechinothrix alba</name>
    <dbReference type="NCBI Taxonomy" id="664784"/>
    <lineage>
        <taxon>Bacteria</taxon>
        <taxon>Bacillati</taxon>
        <taxon>Actinomycetota</taxon>
        <taxon>Actinomycetes</taxon>
        <taxon>Pseudonocardiales</taxon>
        <taxon>Pseudonocardiaceae</taxon>
        <taxon>Haloechinothrix</taxon>
    </lineage>
</organism>
<dbReference type="InterPro" id="IPR041633">
    <property type="entry name" value="Polbeta"/>
</dbReference>
<dbReference type="Pfam" id="PF18765">
    <property type="entry name" value="Polbeta"/>
    <property type="match status" value="1"/>
</dbReference>
<dbReference type="Proteomes" id="UP000198348">
    <property type="component" value="Unassembled WGS sequence"/>
</dbReference>
<evidence type="ECO:0000313" key="3">
    <source>
        <dbReference type="Proteomes" id="UP000198348"/>
    </source>
</evidence>
<dbReference type="PANTHER" id="PTHR43449:SF3">
    <property type="entry name" value="POLYMERASE NUCLEOTIDYL TRANSFERASE DOMAIN-CONTAINING PROTEIN"/>
    <property type="match status" value="1"/>
</dbReference>
<accession>A0A238XQR3</accession>
<dbReference type="InterPro" id="IPR043519">
    <property type="entry name" value="NT_sf"/>
</dbReference>
<evidence type="ECO:0000259" key="1">
    <source>
        <dbReference type="Pfam" id="PF18765"/>
    </source>
</evidence>
<dbReference type="AlphaFoldDB" id="A0A238XQR3"/>
<keyword evidence="3" id="KW-1185">Reference proteome</keyword>
<dbReference type="Gene3D" id="3.30.460.10">
    <property type="entry name" value="Beta Polymerase, domain 2"/>
    <property type="match status" value="1"/>
</dbReference>
<dbReference type="PANTHER" id="PTHR43449">
    <property type="entry name" value="NUCLEOTIDYLTRANSFERASE"/>
    <property type="match status" value="1"/>
</dbReference>
<dbReference type="GO" id="GO:0016740">
    <property type="term" value="F:transferase activity"/>
    <property type="evidence" value="ECO:0007669"/>
    <property type="project" value="UniProtKB-KW"/>
</dbReference>
<protein>
    <submittedName>
        <fullName evidence="2">Nucleotidyltransferase domain-containing protein</fullName>
    </submittedName>
</protein>
<feature type="domain" description="Polymerase beta nucleotidyltransferase" evidence="1">
    <location>
        <begin position="3"/>
        <end position="58"/>
    </location>
</feature>
<proteinExistence type="predicted"/>
<evidence type="ECO:0000313" key="2">
    <source>
        <dbReference type="EMBL" id="SNR61287.1"/>
    </source>
</evidence>
<name>A0A238XQR3_9PSEU</name>
<reference evidence="2 3" key="1">
    <citation type="submission" date="2017-06" db="EMBL/GenBank/DDBJ databases">
        <authorList>
            <person name="Kim H.J."/>
            <person name="Triplett B.A."/>
        </authorList>
    </citation>
    <scope>NUCLEOTIDE SEQUENCE [LARGE SCALE GENOMIC DNA]</scope>
    <source>
        <strain evidence="2 3">DSM 45207</strain>
    </source>
</reference>
<dbReference type="EMBL" id="FZNW01000012">
    <property type="protein sequence ID" value="SNR61287.1"/>
    <property type="molecule type" value="Genomic_DNA"/>
</dbReference>